<name>A0A9W7C8P3_9STRA</name>
<keyword evidence="2" id="KW-1185">Reference proteome</keyword>
<organism evidence="1 2">
    <name type="scientific">Triparma laevis f. longispina</name>
    <dbReference type="NCBI Taxonomy" id="1714387"/>
    <lineage>
        <taxon>Eukaryota</taxon>
        <taxon>Sar</taxon>
        <taxon>Stramenopiles</taxon>
        <taxon>Ochrophyta</taxon>
        <taxon>Bolidophyceae</taxon>
        <taxon>Parmales</taxon>
        <taxon>Triparmaceae</taxon>
        <taxon>Triparma</taxon>
    </lineage>
</organism>
<evidence type="ECO:0000313" key="1">
    <source>
        <dbReference type="EMBL" id="GMI03897.1"/>
    </source>
</evidence>
<sequence>MPPNLPLKIPDPRLSEFFTEAQWIEKVTKANRLHAESFRRILNVIFLIIFGGEILDSLLRYGAEVDPELLEILDIILAPIWVLCIVWWWQTMKSGEEQIKGLFKDPQGRYEFHYFRGQKHSPMRAGFKLSRIAIQMTQQGTVGAAPIAQTMAVEGGGYGQPMQMGMMQPMYDPATGKPLQPVGMPMFDPQTGQMLQQGGGGGGFMQMGGAQVSPGGTRAPVAVAAPVPTREEVTVRVPIYGGGGSVNVEYNGNLINVEIPADAKAGADIVVEVPDMYKKSKGSGVRH</sequence>
<accession>A0A9W7C8P3</accession>
<protein>
    <submittedName>
        <fullName evidence="1">Uncharacterized protein</fullName>
    </submittedName>
</protein>
<dbReference type="OrthoDB" id="10497187at2759"/>
<dbReference type="AlphaFoldDB" id="A0A9W7C8P3"/>
<comment type="caution">
    <text evidence="1">The sequence shown here is derived from an EMBL/GenBank/DDBJ whole genome shotgun (WGS) entry which is preliminary data.</text>
</comment>
<dbReference type="EMBL" id="BRXW01000065">
    <property type="protein sequence ID" value="GMI03897.1"/>
    <property type="molecule type" value="Genomic_DNA"/>
</dbReference>
<dbReference type="Proteomes" id="UP001165122">
    <property type="component" value="Unassembled WGS sequence"/>
</dbReference>
<evidence type="ECO:0000313" key="2">
    <source>
        <dbReference type="Proteomes" id="UP001165122"/>
    </source>
</evidence>
<reference evidence="2" key="1">
    <citation type="journal article" date="2023" name="Commun. Biol.">
        <title>Genome analysis of Parmales, the sister group of diatoms, reveals the evolutionary specialization of diatoms from phago-mixotrophs to photoautotrophs.</title>
        <authorList>
            <person name="Ban H."/>
            <person name="Sato S."/>
            <person name="Yoshikawa S."/>
            <person name="Yamada K."/>
            <person name="Nakamura Y."/>
            <person name="Ichinomiya M."/>
            <person name="Sato N."/>
            <person name="Blanc-Mathieu R."/>
            <person name="Endo H."/>
            <person name="Kuwata A."/>
            <person name="Ogata H."/>
        </authorList>
    </citation>
    <scope>NUCLEOTIDE SEQUENCE [LARGE SCALE GENOMIC DNA]</scope>
    <source>
        <strain evidence="2">NIES 3700</strain>
    </source>
</reference>
<gene>
    <name evidence="1" type="ORF">TrLO_g6680</name>
</gene>
<proteinExistence type="predicted"/>